<dbReference type="SUPFAM" id="SSF52540">
    <property type="entry name" value="P-loop containing nucleoside triphosphate hydrolases"/>
    <property type="match status" value="1"/>
</dbReference>
<sequence>MASNTVITTPTSVQISGITILMDPVVKRKVTMKLLIDGNIFIEQPFGRKLPRLRRDLSPALTLLGGSRLIIQVCKHRTIRGPKVLAEAAFVNQNLQQSWLGTAHQLRDNPNITIDIVAPSVSAVETALSNAVQVTGQRKSVLDHLGRAKTFLETILNIGTAVSELHPVAKAVLASIQVIYKKLQDQEQCDKLILDLANDMAQTLGYIEDVKQFARLVQLKQALDKVDSLMKETTNFVLEYTSHSAEGQLLSSAFSASAADKAIKLTKCFNQFKQQFNTGLAVQANISLEKMLQDLESTQNDEILKILLPKDLDRSIMTEECMANTRQDVFVQIENWANDLSGPNILWIKGFPGAGKSAIASSMVSRLRALHRLGSFFFFRRDQASSQTPSAVWRTVAYDLSRIYPAARNVIVAKLKADEAVVSTANIIELFNELVKLPLLQNSTSIPAGRMPIIVIDALDECGGLESSASTYRRNLLNTIKQWSQLQPCFKLLVTSRMESDISQTFESISYTVASIELFTGRTVSQESASDIHLYLRNSFKAVRELYSYLSTEWPGQETLMSLTDTAAGLFIWAKTIVDLVEQGEPLAQLKLIISGQLARGSIDDLYCLILKTAFPTPALEIQITIKMITGAIVAAKTLLSSYDILQLCSLISPENLAYVCTKLKPIMATGPNYLQFHHQSFVDFLISSEKCPLEYQFQEHIQNQQLCMGCLKVMEQSLHFNMCDLKTSYLCNDDVPGIDLMVDKCIPSDLRYACYFWADHLSLTVFEEEILQALRRLLCEKFLYWLEVLSFTKNIQLSFAALTTLADWVQVSIY</sequence>
<keyword evidence="4" id="KW-1185">Reference proteome</keyword>
<evidence type="ECO:0000256" key="1">
    <source>
        <dbReference type="ARBA" id="ARBA00022737"/>
    </source>
</evidence>
<dbReference type="PANTHER" id="PTHR10039">
    <property type="entry name" value="AMELOGENIN"/>
    <property type="match status" value="1"/>
</dbReference>
<dbReference type="InterPro" id="IPR056884">
    <property type="entry name" value="NPHP3-like_N"/>
</dbReference>
<evidence type="ECO:0000313" key="4">
    <source>
        <dbReference type="Proteomes" id="UP000027265"/>
    </source>
</evidence>
<dbReference type="PANTHER" id="PTHR10039:SF17">
    <property type="entry name" value="FUNGAL STAND N-TERMINAL GOODBYE DOMAIN-CONTAINING PROTEIN-RELATED"/>
    <property type="match status" value="1"/>
</dbReference>
<dbReference type="AlphaFoldDB" id="A0A067PNB8"/>
<reference evidence="4" key="1">
    <citation type="journal article" date="2014" name="Proc. Natl. Acad. Sci. U.S.A.">
        <title>Extensive sampling of basidiomycete genomes demonstrates inadequacy of the white-rot/brown-rot paradigm for wood decay fungi.</title>
        <authorList>
            <person name="Riley R."/>
            <person name="Salamov A.A."/>
            <person name="Brown D.W."/>
            <person name="Nagy L.G."/>
            <person name="Floudas D."/>
            <person name="Held B.W."/>
            <person name="Levasseur A."/>
            <person name="Lombard V."/>
            <person name="Morin E."/>
            <person name="Otillar R."/>
            <person name="Lindquist E.A."/>
            <person name="Sun H."/>
            <person name="LaButti K.M."/>
            <person name="Schmutz J."/>
            <person name="Jabbour D."/>
            <person name="Luo H."/>
            <person name="Baker S.E."/>
            <person name="Pisabarro A.G."/>
            <person name="Walton J.D."/>
            <person name="Blanchette R.A."/>
            <person name="Henrissat B."/>
            <person name="Martin F."/>
            <person name="Cullen D."/>
            <person name="Hibbett D.S."/>
            <person name="Grigoriev I.V."/>
        </authorList>
    </citation>
    <scope>NUCLEOTIDE SEQUENCE [LARGE SCALE GENOMIC DNA]</scope>
    <source>
        <strain evidence="4">MUCL 33604</strain>
    </source>
</reference>
<organism evidence="3 4">
    <name type="scientific">Jaapia argillacea MUCL 33604</name>
    <dbReference type="NCBI Taxonomy" id="933084"/>
    <lineage>
        <taxon>Eukaryota</taxon>
        <taxon>Fungi</taxon>
        <taxon>Dikarya</taxon>
        <taxon>Basidiomycota</taxon>
        <taxon>Agaricomycotina</taxon>
        <taxon>Agaricomycetes</taxon>
        <taxon>Agaricomycetidae</taxon>
        <taxon>Jaapiales</taxon>
        <taxon>Jaapiaceae</taxon>
        <taxon>Jaapia</taxon>
    </lineage>
</organism>
<evidence type="ECO:0000313" key="3">
    <source>
        <dbReference type="EMBL" id="KDQ51816.1"/>
    </source>
</evidence>
<accession>A0A067PNB8</accession>
<evidence type="ECO:0000259" key="2">
    <source>
        <dbReference type="Pfam" id="PF24883"/>
    </source>
</evidence>
<name>A0A067PNB8_9AGAM</name>
<dbReference type="InterPro" id="IPR027417">
    <property type="entry name" value="P-loop_NTPase"/>
</dbReference>
<keyword evidence="1" id="KW-0677">Repeat</keyword>
<dbReference type="Proteomes" id="UP000027265">
    <property type="component" value="Unassembled WGS sequence"/>
</dbReference>
<proteinExistence type="predicted"/>
<dbReference type="EMBL" id="KL197745">
    <property type="protein sequence ID" value="KDQ51816.1"/>
    <property type="molecule type" value="Genomic_DNA"/>
</dbReference>
<dbReference type="HOGENOM" id="CLU_000288_6_10_1"/>
<dbReference type="InParanoid" id="A0A067PNB8"/>
<protein>
    <recommendedName>
        <fullName evidence="2">Nephrocystin 3-like N-terminal domain-containing protein</fullName>
    </recommendedName>
</protein>
<dbReference type="Gene3D" id="3.40.50.300">
    <property type="entry name" value="P-loop containing nucleotide triphosphate hydrolases"/>
    <property type="match status" value="1"/>
</dbReference>
<dbReference type="Pfam" id="PF24883">
    <property type="entry name" value="NPHP3_N"/>
    <property type="match status" value="1"/>
</dbReference>
<feature type="domain" description="Nephrocystin 3-like N-terminal" evidence="2">
    <location>
        <begin position="332"/>
        <end position="497"/>
    </location>
</feature>
<gene>
    <name evidence="3" type="ORF">JAAARDRAFT_704052</name>
</gene>
<dbReference type="STRING" id="933084.A0A067PNB8"/>
<dbReference type="OrthoDB" id="538223at2759"/>